<dbReference type="Proteomes" id="UP000799118">
    <property type="component" value="Unassembled WGS sequence"/>
</dbReference>
<name>A0A6A4I5V8_9AGAR</name>
<sequence>MQEVARAAITIFHGNGMSYCLVGKFSLSSLRNEKSGSQNLVVLNNQGKDAEVLKQLLVKTNRNFYLIVPRDPQATYRVLWYGLSSGISSYKRCKVDILTTGTSTSMNIPRAPDIRVRFLSTTSTGGDLSLPVMPLIALVLLKLQAWSDHGRSKKDFERAKVQQDVIDVREMLGIERVAQVKAGDVDSEWMLEWISNRMKERVAEHVKKFPECRLSWAALGL</sequence>
<dbReference type="AlphaFoldDB" id="A0A6A4I5V8"/>
<gene>
    <name evidence="1" type="ORF">BT96DRAFT_1016552</name>
</gene>
<organism evidence="1 2">
    <name type="scientific">Gymnopus androsaceus JB14</name>
    <dbReference type="NCBI Taxonomy" id="1447944"/>
    <lineage>
        <taxon>Eukaryota</taxon>
        <taxon>Fungi</taxon>
        <taxon>Dikarya</taxon>
        <taxon>Basidiomycota</taxon>
        <taxon>Agaricomycotina</taxon>
        <taxon>Agaricomycetes</taxon>
        <taxon>Agaricomycetidae</taxon>
        <taxon>Agaricales</taxon>
        <taxon>Marasmiineae</taxon>
        <taxon>Omphalotaceae</taxon>
        <taxon>Gymnopus</taxon>
    </lineage>
</organism>
<dbReference type="EMBL" id="ML769419">
    <property type="protein sequence ID" value="KAE9404184.1"/>
    <property type="molecule type" value="Genomic_DNA"/>
</dbReference>
<keyword evidence="2" id="KW-1185">Reference proteome</keyword>
<evidence type="ECO:0000313" key="1">
    <source>
        <dbReference type="EMBL" id="KAE9404184.1"/>
    </source>
</evidence>
<evidence type="ECO:0000313" key="2">
    <source>
        <dbReference type="Proteomes" id="UP000799118"/>
    </source>
</evidence>
<protein>
    <submittedName>
        <fullName evidence="1">Uncharacterized protein</fullName>
    </submittedName>
</protein>
<dbReference type="OrthoDB" id="3051727at2759"/>
<accession>A0A6A4I5V8</accession>
<reference evidence="1" key="1">
    <citation type="journal article" date="2019" name="Environ. Microbiol.">
        <title>Fungal ecological strategies reflected in gene transcription - a case study of two litter decomposers.</title>
        <authorList>
            <person name="Barbi F."/>
            <person name="Kohler A."/>
            <person name="Barry K."/>
            <person name="Baskaran P."/>
            <person name="Daum C."/>
            <person name="Fauchery L."/>
            <person name="Ihrmark K."/>
            <person name="Kuo A."/>
            <person name="LaButti K."/>
            <person name="Lipzen A."/>
            <person name="Morin E."/>
            <person name="Grigoriev I.V."/>
            <person name="Henrissat B."/>
            <person name="Lindahl B."/>
            <person name="Martin F."/>
        </authorList>
    </citation>
    <scope>NUCLEOTIDE SEQUENCE</scope>
    <source>
        <strain evidence="1">JB14</strain>
    </source>
</reference>
<proteinExistence type="predicted"/>